<name>A0A8K0D982_IGNLU</name>
<dbReference type="SUPFAM" id="SSF53098">
    <property type="entry name" value="Ribonuclease H-like"/>
    <property type="match status" value="1"/>
</dbReference>
<dbReference type="AlphaFoldDB" id="A0A8K0D982"/>
<sequence length="606" mass="69106">MALHEPEASRTTMIHASGVYGLLPDQRNFKILRDICDPLLPKEKTYSQLCELLTQRFIKPEATFKSDKSKHGVHPAKQASRHQALEMSNKLCYACGKGNHKFVTCKYRSYACKLYKQLGALTAVCNKKNNQQANNYLDVDKKQSSVSNNNDLIFNMHTINTLNLSKDDIAKPILCYIFVNDIPLEMEVDTGVGISAISYDTSNIQLKCYGGNIIEPVGEIQVAIRYNNNYIDRYKISNKGLRKDESKVEAIVNTPEPRDVCQLRAFLGLVTYCDKFVYNLANQLKPLYRLSEKNSVYIILVHFNPQLPIKLNYNASNFEIAAVLSHVYPYGEEKPIAFGSLVLTSPERNYSILHKEAMAVYFETVKCYQYLMGHQFILACDHKPLLALFDKHKGIPHMAAGLASLDRDIKDYVRSCRICASLRPEPPKTKLIPWKQRNYPLGTVHLNFLGPINGKMYLLLTDSYKTFSRFGLSNNIVTDDGTQFTAYEFAEFCQINGIRHVTSPPYHPATNSAAENAVKSFKQGFYKLAKDPRPRTKAAKQQIRNLRGNRDIQFTEKEQVHIRNYRSNDKWVPGEIEEVLGKRIYLCRASEGGQLWKRHNQSVVTT</sequence>
<dbReference type="Proteomes" id="UP000801492">
    <property type="component" value="Unassembled WGS sequence"/>
</dbReference>
<protein>
    <recommendedName>
        <fullName evidence="7">Integrase catalytic domain-containing protein</fullName>
    </recommendedName>
</protein>
<dbReference type="PANTHER" id="PTHR37984:SF5">
    <property type="entry name" value="PROTEIN NYNRIN-LIKE"/>
    <property type="match status" value="1"/>
</dbReference>
<dbReference type="InterPro" id="IPR036397">
    <property type="entry name" value="RNaseH_sf"/>
</dbReference>
<evidence type="ECO:0000256" key="1">
    <source>
        <dbReference type="ARBA" id="ARBA00022679"/>
    </source>
</evidence>
<proteinExistence type="predicted"/>
<dbReference type="Gene3D" id="3.30.70.270">
    <property type="match status" value="1"/>
</dbReference>
<keyword evidence="6" id="KW-0695">RNA-directed DNA polymerase</keyword>
<dbReference type="GO" id="GO:0016787">
    <property type="term" value="F:hydrolase activity"/>
    <property type="evidence" value="ECO:0007669"/>
    <property type="project" value="UniProtKB-KW"/>
</dbReference>
<dbReference type="SUPFAM" id="SSF56672">
    <property type="entry name" value="DNA/RNA polymerases"/>
    <property type="match status" value="1"/>
</dbReference>
<reference evidence="8" key="1">
    <citation type="submission" date="2019-08" db="EMBL/GenBank/DDBJ databases">
        <title>The genome of the North American firefly Photinus pyralis.</title>
        <authorList>
            <consortium name="Photinus pyralis genome working group"/>
            <person name="Fallon T.R."/>
            <person name="Sander Lower S.E."/>
            <person name="Weng J.-K."/>
        </authorList>
    </citation>
    <scope>NUCLEOTIDE SEQUENCE</scope>
    <source>
        <strain evidence="8">TRF0915ILg1</strain>
        <tissue evidence="8">Whole body</tissue>
    </source>
</reference>
<dbReference type="GO" id="GO:0003676">
    <property type="term" value="F:nucleic acid binding"/>
    <property type="evidence" value="ECO:0007669"/>
    <property type="project" value="InterPro"/>
</dbReference>
<dbReference type="GO" id="GO:0004519">
    <property type="term" value="F:endonuclease activity"/>
    <property type="evidence" value="ECO:0007669"/>
    <property type="project" value="UniProtKB-KW"/>
</dbReference>
<evidence type="ECO:0000259" key="7">
    <source>
        <dbReference type="PROSITE" id="PS50994"/>
    </source>
</evidence>
<dbReference type="Pfam" id="PF17917">
    <property type="entry name" value="RT_RNaseH"/>
    <property type="match status" value="1"/>
</dbReference>
<comment type="caution">
    <text evidence="8">The sequence shown here is derived from an EMBL/GenBank/DDBJ whole genome shotgun (WGS) entry which is preliminary data.</text>
</comment>
<accession>A0A8K0D982</accession>
<keyword evidence="1" id="KW-0808">Transferase</keyword>
<dbReference type="InterPro" id="IPR001584">
    <property type="entry name" value="Integrase_cat-core"/>
</dbReference>
<dbReference type="OrthoDB" id="6765319at2759"/>
<dbReference type="InterPro" id="IPR041373">
    <property type="entry name" value="RT_RNaseH"/>
</dbReference>
<keyword evidence="5" id="KW-0378">Hydrolase</keyword>
<dbReference type="GO" id="GO:0042575">
    <property type="term" value="C:DNA polymerase complex"/>
    <property type="evidence" value="ECO:0007669"/>
    <property type="project" value="UniProtKB-ARBA"/>
</dbReference>
<keyword evidence="3" id="KW-0540">Nuclease</keyword>
<dbReference type="PANTHER" id="PTHR37984">
    <property type="entry name" value="PROTEIN CBG26694"/>
    <property type="match status" value="1"/>
</dbReference>
<keyword evidence="2" id="KW-0548">Nucleotidyltransferase</keyword>
<dbReference type="PROSITE" id="PS50994">
    <property type="entry name" value="INTEGRASE"/>
    <property type="match status" value="1"/>
</dbReference>
<feature type="domain" description="Integrase catalytic" evidence="7">
    <location>
        <begin position="460"/>
        <end position="581"/>
    </location>
</feature>
<dbReference type="InterPro" id="IPR012337">
    <property type="entry name" value="RNaseH-like_sf"/>
</dbReference>
<evidence type="ECO:0000313" key="8">
    <source>
        <dbReference type="EMBL" id="KAF2898968.1"/>
    </source>
</evidence>
<dbReference type="EMBL" id="VTPC01003150">
    <property type="protein sequence ID" value="KAF2898968.1"/>
    <property type="molecule type" value="Genomic_DNA"/>
</dbReference>
<evidence type="ECO:0000256" key="2">
    <source>
        <dbReference type="ARBA" id="ARBA00022695"/>
    </source>
</evidence>
<dbReference type="InterPro" id="IPR043128">
    <property type="entry name" value="Rev_trsase/Diguanyl_cyclase"/>
</dbReference>
<dbReference type="GO" id="GO:0015074">
    <property type="term" value="P:DNA integration"/>
    <property type="evidence" value="ECO:0007669"/>
    <property type="project" value="InterPro"/>
</dbReference>
<evidence type="ECO:0000256" key="6">
    <source>
        <dbReference type="ARBA" id="ARBA00022918"/>
    </source>
</evidence>
<gene>
    <name evidence="8" type="ORF">ILUMI_07204</name>
</gene>
<evidence type="ECO:0000256" key="5">
    <source>
        <dbReference type="ARBA" id="ARBA00022801"/>
    </source>
</evidence>
<organism evidence="8 9">
    <name type="scientific">Ignelater luminosus</name>
    <name type="common">Cucubano</name>
    <name type="synonym">Pyrophorus luminosus</name>
    <dbReference type="NCBI Taxonomy" id="2038154"/>
    <lineage>
        <taxon>Eukaryota</taxon>
        <taxon>Metazoa</taxon>
        <taxon>Ecdysozoa</taxon>
        <taxon>Arthropoda</taxon>
        <taxon>Hexapoda</taxon>
        <taxon>Insecta</taxon>
        <taxon>Pterygota</taxon>
        <taxon>Neoptera</taxon>
        <taxon>Endopterygota</taxon>
        <taxon>Coleoptera</taxon>
        <taxon>Polyphaga</taxon>
        <taxon>Elateriformia</taxon>
        <taxon>Elateroidea</taxon>
        <taxon>Elateridae</taxon>
        <taxon>Agrypninae</taxon>
        <taxon>Pyrophorini</taxon>
        <taxon>Ignelater</taxon>
    </lineage>
</organism>
<evidence type="ECO:0000256" key="4">
    <source>
        <dbReference type="ARBA" id="ARBA00022759"/>
    </source>
</evidence>
<dbReference type="InterPro" id="IPR043502">
    <property type="entry name" value="DNA/RNA_pol_sf"/>
</dbReference>
<dbReference type="Gene3D" id="3.30.420.10">
    <property type="entry name" value="Ribonuclease H-like superfamily/Ribonuclease H"/>
    <property type="match status" value="1"/>
</dbReference>
<dbReference type="InterPro" id="IPR050951">
    <property type="entry name" value="Retrovirus_Pol_polyprotein"/>
</dbReference>
<evidence type="ECO:0000313" key="9">
    <source>
        <dbReference type="Proteomes" id="UP000801492"/>
    </source>
</evidence>
<dbReference type="GO" id="GO:0003964">
    <property type="term" value="F:RNA-directed DNA polymerase activity"/>
    <property type="evidence" value="ECO:0007669"/>
    <property type="project" value="UniProtKB-KW"/>
</dbReference>
<evidence type="ECO:0000256" key="3">
    <source>
        <dbReference type="ARBA" id="ARBA00022722"/>
    </source>
</evidence>
<keyword evidence="9" id="KW-1185">Reference proteome</keyword>
<keyword evidence="4" id="KW-0255">Endonuclease</keyword>